<keyword evidence="1" id="KW-0732">Signal</keyword>
<feature type="domain" description="ZinT" evidence="4">
    <location>
        <begin position="156"/>
        <end position="334"/>
    </location>
</feature>
<feature type="region of interest" description="Disordered" evidence="3">
    <location>
        <begin position="29"/>
        <end position="50"/>
    </location>
</feature>
<name>A0A417YJ54_9BACI</name>
<dbReference type="SUPFAM" id="SSF50814">
    <property type="entry name" value="Lipocalins"/>
    <property type="match status" value="1"/>
</dbReference>
<dbReference type="RefSeq" id="WP_118889073.1">
    <property type="nucleotide sequence ID" value="NZ_PHUT01000004.1"/>
</dbReference>
<dbReference type="InterPro" id="IPR015304">
    <property type="entry name" value="ZinT_dom"/>
</dbReference>
<dbReference type="OrthoDB" id="9810636at2"/>
<dbReference type="PROSITE" id="PS51257">
    <property type="entry name" value="PROKAR_LIPOPROTEIN"/>
    <property type="match status" value="1"/>
</dbReference>
<gene>
    <name evidence="5" type="ORF">D1B32_08160</name>
</gene>
<dbReference type="AlphaFoldDB" id="A0A417YJ54"/>
<evidence type="ECO:0000256" key="3">
    <source>
        <dbReference type="SAM" id="MobiDB-lite"/>
    </source>
</evidence>
<dbReference type="EMBL" id="QWEH01000004">
    <property type="protein sequence ID" value="RHW33010.1"/>
    <property type="molecule type" value="Genomic_DNA"/>
</dbReference>
<dbReference type="InterPro" id="IPR012674">
    <property type="entry name" value="Calycin"/>
</dbReference>
<keyword evidence="2" id="KW-0862">Zinc</keyword>
<evidence type="ECO:0000256" key="2">
    <source>
        <dbReference type="ARBA" id="ARBA00022833"/>
    </source>
</evidence>
<evidence type="ECO:0000313" key="5">
    <source>
        <dbReference type="EMBL" id="RHW33010.1"/>
    </source>
</evidence>
<protein>
    <recommendedName>
        <fullName evidence="4">ZinT domain-containing protein</fullName>
    </recommendedName>
</protein>
<keyword evidence="6" id="KW-1185">Reference proteome</keyword>
<evidence type="ECO:0000259" key="4">
    <source>
        <dbReference type="Pfam" id="PF09223"/>
    </source>
</evidence>
<dbReference type="GO" id="GO:0008270">
    <property type="term" value="F:zinc ion binding"/>
    <property type="evidence" value="ECO:0007669"/>
    <property type="project" value="InterPro"/>
</dbReference>
<reference evidence="5 6" key="1">
    <citation type="journal article" date="2007" name="Int. J. Syst. Evol. Microbiol.">
        <title>Oceanobacillus profundus sp. nov., isolated from a deep-sea sediment core.</title>
        <authorList>
            <person name="Kim Y.G."/>
            <person name="Choi D.H."/>
            <person name="Hyun S."/>
            <person name="Cho B.C."/>
        </authorList>
    </citation>
    <scope>NUCLEOTIDE SEQUENCE [LARGE SCALE GENOMIC DNA]</scope>
    <source>
        <strain evidence="5 6">DSM 18246</strain>
    </source>
</reference>
<dbReference type="Proteomes" id="UP000285456">
    <property type="component" value="Unassembled WGS sequence"/>
</dbReference>
<proteinExistence type="predicted"/>
<evidence type="ECO:0000256" key="1">
    <source>
        <dbReference type="ARBA" id="ARBA00022729"/>
    </source>
</evidence>
<accession>A0A417YJ54</accession>
<sequence>MRTSFSKGLGILTLSLLVLVGCQEAEPQEGVAEGHMDTSSSALHDHNSSNDHQVAEDVDVQGVADHYHTGDIVKLTAVFEEESESDHWHWYIRDNQDAEWNLITEQKGSSFKGEANRNGQQIKAVLYNDEHEAYVQSVPIEIVIDDHDSHSHHPHDEQIYNGYFEDSQVKDRELSDWEGDWQSVYPYLKDGTLDEVFTYKSEHNGDRTAEEYKQYYAQGYETDVDRIIIEEDTVTFLKSDKELTGEYAYDGYEILTYEAGNRGVRYIFKLAEDSDELPQFIQFSDHNIYPTDAGHYHLYWGNDREALLDEVENWPTYYPKDMDGASIVHEMIAH</sequence>
<evidence type="ECO:0000313" key="6">
    <source>
        <dbReference type="Proteomes" id="UP000285456"/>
    </source>
</evidence>
<dbReference type="Pfam" id="PF09223">
    <property type="entry name" value="ZinT"/>
    <property type="match status" value="1"/>
</dbReference>
<comment type="caution">
    <text evidence="5">The sequence shown here is derived from an EMBL/GenBank/DDBJ whole genome shotgun (WGS) entry which is preliminary data.</text>
</comment>
<organism evidence="5 6">
    <name type="scientific">Oceanobacillus profundus</name>
    <dbReference type="NCBI Taxonomy" id="372463"/>
    <lineage>
        <taxon>Bacteria</taxon>
        <taxon>Bacillati</taxon>
        <taxon>Bacillota</taxon>
        <taxon>Bacilli</taxon>
        <taxon>Bacillales</taxon>
        <taxon>Bacillaceae</taxon>
        <taxon>Oceanobacillus</taxon>
    </lineage>
</organism>
<dbReference type="Gene3D" id="2.40.128.20">
    <property type="match status" value="1"/>
</dbReference>